<evidence type="ECO:0000256" key="1">
    <source>
        <dbReference type="ARBA" id="ARBA00023125"/>
    </source>
</evidence>
<dbReference type="Pfam" id="PF01381">
    <property type="entry name" value="HTH_3"/>
    <property type="match status" value="1"/>
</dbReference>
<dbReference type="InterPro" id="IPR011051">
    <property type="entry name" value="RmlC_Cupin_sf"/>
</dbReference>
<dbReference type="Gene3D" id="1.10.260.40">
    <property type="entry name" value="lambda repressor-like DNA-binding domains"/>
    <property type="match status" value="1"/>
</dbReference>
<dbReference type="PANTHER" id="PTHR46797:SF2">
    <property type="entry name" value="TRANSCRIPTIONAL REGULATOR"/>
    <property type="match status" value="1"/>
</dbReference>
<name>A0A7G1GA08_9BACT</name>
<organism evidence="3 4">
    <name type="scientific">Tepiditoga spiralis</name>
    <dbReference type="NCBI Taxonomy" id="2108365"/>
    <lineage>
        <taxon>Bacteria</taxon>
        <taxon>Thermotogati</taxon>
        <taxon>Thermotogota</taxon>
        <taxon>Thermotogae</taxon>
        <taxon>Petrotogales</taxon>
        <taxon>Petrotogaceae</taxon>
        <taxon>Tepiditoga</taxon>
    </lineage>
</organism>
<evidence type="ECO:0000313" key="3">
    <source>
        <dbReference type="EMBL" id="BBE31873.1"/>
    </source>
</evidence>
<dbReference type="SMART" id="SM00530">
    <property type="entry name" value="HTH_XRE"/>
    <property type="match status" value="1"/>
</dbReference>
<dbReference type="PROSITE" id="PS50943">
    <property type="entry name" value="HTH_CROC1"/>
    <property type="match status" value="1"/>
</dbReference>
<accession>A0A7G1GA08</accession>
<dbReference type="SUPFAM" id="SSF47413">
    <property type="entry name" value="lambda repressor-like DNA-binding domains"/>
    <property type="match status" value="1"/>
</dbReference>
<reference evidence="3 4" key="1">
    <citation type="submission" date="2018-06" db="EMBL/GenBank/DDBJ databases">
        <title>Genome sequencing of Oceanotoga sp. sy52.</title>
        <authorList>
            <person name="Mori K."/>
        </authorList>
    </citation>
    <scope>NUCLEOTIDE SEQUENCE [LARGE SCALE GENOMIC DNA]</scope>
    <source>
        <strain evidence="4">sy52</strain>
    </source>
</reference>
<dbReference type="CDD" id="cd00093">
    <property type="entry name" value="HTH_XRE"/>
    <property type="match status" value="1"/>
</dbReference>
<protein>
    <recommendedName>
        <fullName evidence="2">HTH cro/C1-type domain-containing protein</fullName>
    </recommendedName>
</protein>
<dbReference type="InParanoid" id="A0A7G1GA08"/>
<dbReference type="RefSeq" id="WP_190614701.1">
    <property type="nucleotide sequence ID" value="NZ_AP018712.1"/>
</dbReference>
<evidence type="ECO:0000259" key="2">
    <source>
        <dbReference type="PROSITE" id="PS50943"/>
    </source>
</evidence>
<dbReference type="InterPro" id="IPR050807">
    <property type="entry name" value="TransReg_Diox_bact_type"/>
</dbReference>
<dbReference type="KEGG" id="ocy:OSSY52_20140"/>
<dbReference type="GO" id="GO:0003700">
    <property type="term" value="F:DNA-binding transcription factor activity"/>
    <property type="evidence" value="ECO:0007669"/>
    <property type="project" value="TreeGrafter"/>
</dbReference>
<sequence length="178" mass="20836">MKIGKKLKSLRIMKNMTQEELAVRSDLTRGFISQLERDLTSPTLENLDMILHALGTDLKEFFSKFDSVEKIVYKKEDRIPIYDTPKGVKEELLMTATDPKKIEPSFLYLKPMSKTKEENYHEGIEFGYVIEGNIMLYLDGISYKVKEEESFFFTSNKKHFIKNTSKKNCAKVLWIEIF</sequence>
<dbReference type="AlphaFoldDB" id="A0A7G1GA08"/>
<dbReference type="CDD" id="cd02209">
    <property type="entry name" value="cupin_XRE_C"/>
    <property type="match status" value="1"/>
</dbReference>
<keyword evidence="4" id="KW-1185">Reference proteome</keyword>
<feature type="domain" description="HTH cro/C1-type" evidence="2">
    <location>
        <begin position="7"/>
        <end position="61"/>
    </location>
</feature>
<dbReference type="InterPro" id="IPR013096">
    <property type="entry name" value="Cupin_2"/>
</dbReference>
<dbReference type="InterPro" id="IPR014710">
    <property type="entry name" value="RmlC-like_jellyroll"/>
</dbReference>
<dbReference type="Proteomes" id="UP000516361">
    <property type="component" value="Chromosome"/>
</dbReference>
<proteinExistence type="predicted"/>
<dbReference type="InterPro" id="IPR010982">
    <property type="entry name" value="Lambda_DNA-bd_dom_sf"/>
</dbReference>
<dbReference type="Gene3D" id="2.60.120.10">
    <property type="entry name" value="Jelly Rolls"/>
    <property type="match status" value="1"/>
</dbReference>
<dbReference type="InterPro" id="IPR001387">
    <property type="entry name" value="Cro/C1-type_HTH"/>
</dbReference>
<dbReference type="GO" id="GO:0003677">
    <property type="term" value="F:DNA binding"/>
    <property type="evidence" value="ECO:0007669"/>
    <property type="project" value="UniProtKB-KW"/>
</dbReference>
<dbReference type="EMBL" id="AP018712">
    <property type="protein sequence ID" value="BBE31873.1"/>
    <property type="molecule type" value="Genomic_DNA"/>
</dbReference>
<dbReference type="PANTHER" id="PTHR46797">
    <property type="entry name" value="HTH-TYPE TRANSCRIPTIONAL REGULATOR"/>
    <property type="match status" value="1"/>
</dbReference>
<gene>
    <name evidence="3" type="ORF">OSSY52_20140</name>
</gene>
<dbReference type="GO" id="GO:0005829">
    <property type="term" value="C:cytosol"/>
    <property type="evidence" value="ECO:0007669"/>
    <property type="project" value="TreeGrafter"/>
</dbReference>
<dbReference type="SUPFAM" id="SSF51182">
    <property type="entry name" value="RmlC-like cupins"/>
    <property type="match status" value="1"/>
</dbReference>
<keyword evidence="1" id="KW-0238">DNA-binding</keyword>
<evidence type="ECO:0000313" key="4">
    <source>
        <dbReference type="Proteomes" id="UP000516361"/>
    </source>
</evidence>
<dbReference type="Pfam" id="PF07883">
    <property type="entry name" value="Cupin_2"/>
    <property type="match status" value="1"/>
</dbReference>